<evidence type="ECO:0000256" key="2">
    <source>
        <dbReference type="SAM" id="SignalP"/>
    </source>
</evidence>
<proteinExistence type="predicted"/>
<dbReference type="InterPro" id="IPR025232">
    <property type="entry name" value="DUF4174"/>
</dbReference>
<name>A0A316GJM5_9RHOB</name>
<feature type="chain" id="PRO_5016247735" evidence="2">
    <location>
        <begin position="21"/>
        <end position="157"/>
    </location>
</feature>
<evidence type="ECO:0000313" key="4">
    <source>
        <dbReference type="EMBL" id="PWK60981.1"/>
    </source>
</evidence>
<evidence type="ECO:0000259" key="3">
    <source>
        <dbReference type="Pfam" id="PF13778"/>
    </source>
</evidence>
<keyword evidence="1 2" id="KW-0732">Signal</keyword>
<organism evidence="4 5">
    <name type="scientific">Roseicyclus mahoneyensis</name>
    <dbReference type="NCBI Taxonomy" id="164332"/>
    <lineage>
        <taxon>Bacteria</taxon>
        <taxon>Pseudomonadati</taxon>
        <taxon>Pseudomonadota</taxon>
        <taxon>Alphaproteobacteria</taxon>
        <taxon>Rhodobacterales</taxon>
        <taxon>Roseobacteraceae</taxon>
        <taxon>Roseicyclus</taxon>
    </lineage>
</organism>
<feature type="signal peptide" evidence="2">
    <location>
        <begin position="1"/>
        <end position="20"/>
    </location>
</feature>
<dbReference type="RefSeq" id="WP_245904263.1">
    <property type="nucleotide sequence ID" value="NZ_QGGW01000003.1"/>
</dbReference>
<gene>
    <name evidence="4" type="ORF">C7455_103181</name>
</gene>
<reference evidence="4 5" key="1">
    <citation type="submission" date="2018-05" db="EMBL/GenBank/DDBJ databases">
        <title>Genomic Encyclopedia of Type Strains, Phase IV (KMG-IV): sequencing the most valuable type-strain genomes for metagenomic binning, comparative biology and taxonomic classification.</title>
        <authorList>
            <person name="Goeker M."/>
        </authorList>
    </citation>
    <scope>NUCLEOTIDE SEQUENCE [LARGE SCALE GENOMIC DNA]</scope>
    <source>
        <strain evidence="4 5">DSM 16097</strain>
    </source>
</reference>
<protein>
    <submittedName>
        <fullName evidence="4">Uncharacterized protein DUF4174</fullName>
    </submittedName>
</protein>
<evidence type="ECO:0000256" key="1">
    <source>
        <dbReference type="ARBA" id="ARBA00022729"/>
    </source>
</evidence>
<dbReference type="EMBL" id="QGGW01000003">
    <property type="protein sequence ID" value="PWK60981.1"/>
    <property type="molecule type" value="Genomic_DNA"/>
</dbReference>
<comment type="caution">
    <text evidence="4">The sequence shown here is derived from an EMBL/GenBank/DDBJ whole genome shotgun (WGS) entry which is preliminary data.</text>
</comment>
<dbReference type="Proteomes" id="UP000245708">
    <property type="component" value="Unassembled WGS sequence"/>
</dbReference>
<evidence type="ECO:0000313" key="5">
    <source>
        <dbReference type="Proteomes" id="UP000245708"/>
    </source>
</evidence>
<dbReference type="AlphaFoldDB" id="A0A316GJM5"/>
<dbReference type="Pfam" id="PF13778">
    <property type="entry name" value="DUF4174"/>
    <property type="match status" value="1"/>
</dbReference>
<keyword evidence="5" id="KW-1185">Reference proteome</keyword>
<feature type="domain" description="DUF4174" evidence="3">
    <location>
        <begin position="51"/>
        <end position="152"/>
    </location>
</feature>
<sequence length="157" mass="17554">MRHIVLAFTASLTLTGMAWAQSMAVAAAEAGDAEMEIVDPLEPRDARELTLEEFQWIARPIIVFADTPNDPRVAEQLQLLADRPQPLLDRDVVILVDTDPEARSAIRTALRPRGFSLVVIQKDGAIGFRRPSPRDVREITRGIDNFALRQEEIRTGQ</sequence>
<accession>A0A316GJM5</accession>